<dbReference type="RefSeq" id="XP_025577226.1">
    <property type="nucleotide sequence ID" value="XM_025714213.1"/>
</dbReference>
<keyword evidence="4" id="KW-1185">Reference proteome</keyword>
<feature type="chain" id="PRO_5017405663" evidence="2">
    <location>
        <begin position="26"/>
        <end position="127"/>
    </location>
</feature>
<protein>
    <submittedName>
        <fullName evidence="3">Uncharacterized protein</fullName>
    </submittedName>
</protein>
<dbReference type="Proteomes" id="UP000249402">
    <property type="component" value="Unassembled WGS sequence"/>
</dbReference>
<evidence type="ECO:0000313" key="4">
    <source>
        <dbReference type="Proteomes" id="UP000249402"/>
    </source>
</evidence>
<name>A0A395H5V1_9EURO</name>
<proteinExistence type="predicted"/>
<dbReference type="EMBL" id="KZ824429">
    <property type="protein sequence ID" value="RAL02899.1"/>
    <property type="molecule type" value="Genomic_DNA"/>
</dbReference>
<dbReference type="GeneID" id="37219078"/>
<evidence type="ECO:0000313" key="3">
    <source>
        <dbReference type="EMBL" id="RAL02899.1"/>
    </source>
</evidence>
<organism evidence="3 4">
    <name type="scientific">Aspergillus ibericus CBS 121593</name>
    <dbReference type="NCBI Taxonomy" id="1448316"/>
    <lineage>
        <taxon>Eukaryota</taxon>
        <taxon>Fungi</taxon>
        <taxon>Dikarya</taxon>
        <taxon>Ascomycota</taxon>
        <taxon>Pezizomycotina</taxon>
        <taxon>Eurotiomycetes</taxon>
        <taxon>Eurotiomycetidae</taxon>
        <taxon>Eurotiales</taxon>
        <taxon>Aspergillaceae</taxon>
        <taxon>Aspergillus</taxon>
        <taxon>Aspergillus subgen. Circumdati</taxon>
    </lineage>
</organism>
<gene>
    <name evidence="3" type="ORF">BO80DRAFT_20147</name>
</gene>
<sequence length="127" mass="14367">MIKSELVPFAFLVAFCVLIKETTIASSIYHSILMNIYQVYDPDFHLHGYNVLYLLSSISLRTQISQNCTVFIYSIFMSSLPDNICHFPSKKTPGQRSSDQQKPETGGRGKGGKKKRIMGISLKIEMK</sequence>
<reference evidence="3 4" key="1">
    <citation type="submission" date="2018-02" db="EMBL/GenBank/DDBJ databases">
        <title>The genomes of Aspergillus section Nigri reveals drivers in fungal speciation.</title>
        <authorList>
            <consortium name="DOE Joint Genome Institute"/>
            <person name="Vesth T.C."/>
            <person name="Nybo J."/>
            <person name="Theobald S."/>
            <person name="Brandl J."/>
            <person name="Frisvad J.C."/>
            <person name="Nielsen K.F."/>
            <person name="Lyhne E.K."/>
            <person name="Kogle M.E."/>
            <person name="Kuo A."/>
            <person name="Riley R."/>
            <person name="Clum A."/>
            <person name="Nolan M."/>
            <person name="Lipzen A."/>
            <person name="Salamov A."/>
            <person name="Henrissat B."/>
            <person name="Wiebenga A."/>
            <person name="De vries R.P."/>
            <person name="Grigoriev I.V."/>
            <person name="Mortensen U.H."/>
            <person name="Andersen M.R."/>
            <person name="Baker S.E."/>
        </authorList>
    </citation>
    <scope>NUCLEOTIDE SEQUENCE [LARGE SCALE GENOMIC DNA]</scope>
    <source>
        <strain evidence="3 4">CBS 121593</strain>
    </source>
</reference>
<keyword evidence="2" id="KW-0732">Signal</keyword>
<feature type="signal peptide" evidence="2">
    <location>
        <begin position="1"/>
        <end position="25"/>
    </location>
</feature>
<feature type="region of interest" description="Disordered" evidence="1">
    <location>
        <begin position="87"/>
        <end position="127"/>
    </location>
</feature>
<dbReference type="AlphaFoldDB" id="A0A395H5V1"/>
<evidence type="ECO:0000256" key="1">
    <source>
        <dbReference type="SAM" id="MobiDB-lite"/>
    </source>
</evidence>
<evidence type="ECO:0000256" key="2">
    <source>
        <dbReference type="SAM" id="SignalP"/>
    </source>
</evidence>
<accession>A0A395H5V1</accession>
<dbReference type="VEuPathDB" id="FungiDB:BO80DRAFT_20147"/>